<evidence type="ECO:0000313" key="4">
    <source>
        <dbReference type="Proteomes" id="UP000031184"/>
    </source>
</evidence>
<dbReference type="AlphaFoldDB" id="A0A0B4EUR6"/>
<organism evidence="3 4">
    <name type="scientific">Fusobacterium necrophorum subsp. funduliforme B35</name>
    <dbReference type="NCBI Taxonomy" id="1226633"/>
    <lineage>
        <taxon>Bacteria</taxon>
        <taxon>Fusobacteriati</taxon>
        <taxon>Fusobacteriota</taxon>
        <taxon>Fusobacteriia</taxon>
        <taxon>Fusobacteriales</taxon>
        <taxon>Fusobacteriaceae</taxon>
        <taxon>Fusobacterium</taxon>
    </lineage>
</organism>
<dbReference type="InterPro" id="IPR000620">
    <property type="entry name" value="EamA_dom"/>
</dbReference>
<feature type="domain" description="EamA" evidence="2">
    <location>
        <begin position="28"/>
        <end position="168"/>
    </location>
</feature>
<keyword evidence="1" id="KW-0812">Transmembrane</keyword>
<gene>
    <name evidence="3" type="ORF">C095_10155</name>
</gene>
<dbReference type="Proteomes" id="UP000031184">
    <property type="component" value="Unassembled WGS sequence"/>
</dbReference>
<dbReference type="SUPFAM" id="SSF103481">
    <property type="entry name" value="Multidrug resistance efflux transporter EmrE"/>
    <property type="match status" value="1"/>
</dbReference>
<proteinExistence type="predicted"/>
<sequence>MAIFFSIFGVSILSFTTEGITKYPQYQLGILFALLCTIGWALEGVVASYFMKEESLNSSVTIFIRQLSSSLFYFILICLFLDGTKVFPSFVHSPDLLFYILFSALLGAASYLFWYSAIDILGASIGMLLNSTYVVWTVCLEFILGKVELEMKFILAIVFISSSILLLIRDSKKEEE</sequence>
<keyword evidence="1" id="KW-1133">Transmembrane helix</keyword>
<evidence type="ECO:0000256" key="1">
    <source>
        <dbReference type="SAM" id="Phobius"/>
    </source>
</evidence>
<feature type="transmembrane region" description="Helical" evidence="1">
    <location>
        <begin position="96"/>
        <end position="115"/>
    </location>
</feature>
<accession>A0A0B4EUR6</accession>
<dbReference type="InterPro" id="IPR037185">
    <property type="entry name" value="EmrE-like"/>
</dbReference>
<feature type="transmembrane region" description="Helical" evidence="1">
    <location>
        <begin position="127"/>
        <end position="145"/>
    </location>
</feature>
<dbReference type="Pfam" id="PF00892">
    <property type="entry name" value="EamA"/>
    <property type="match status" value="1"/>
</dbReference>
<feature type="transmembrane region" description="Helical" evidence="1">
    <location>
        <begin position="29"/>
        <end position="50"/>
    </location>
</feature>
<keyword evidence="1" id="KW-0472">Membrane</keyword>
<dbReference type="PATRIC" id="fig|1226633.4.peg.2058"/>
<comment type="caution">
    <text evidence="3">The sequence shown here is derived from an EMBL/GenBank/DDBJ whole genome shotgun (WGS) entry which is preliminary data.</text>
</comment>
<dbReference type="GO" id="GO:0016020">
    <property type="term" value="C:membrane"/>
    <property type="evidence" value="ECO:0007669"/>
    <property type="project" value="InterPro"/>
</dbReference>
<dbReference type="EMBL" id="AUZI01000023">
    <property type="protein sequence ID" value="KID48629.1"/>
    <property type="molecule type" value="Genomic_DNA"/>
</dbReference>
<reference evidence="3 4" key="1">
    <citation type="submission" date="2013-08" db="EMBL/GenBank/DDBJ databases">
        <title>An opportunistic ruminal bacterium that causes liver abscesses in cattle.</title>
        <authorList>
            <person name="Benahmed F.H."/>
            <person name="Rasmussen M."/>
            <person name="Harbottle H."/>
            <person name="Soppet D."/>
            <person name="Nagaraja T.G."/>
            <person name="Davidson M."/>
        </authorList>
    </citation>
    <scope>NUCLEOTIDE SEQUENCE [LARGE SCALE GENOMIC DNA]</scope>
    <source>
        <strain evidence="3 4">B35</strain>
    </source>
</reference>
<evidence type="ECO:0000313" key="3">
    <source>
        <dbReference type="EMBL" id="KID48629.1"/>
    </source>
</evidence>
<evidence type="ECO:0000259" key="2">
    <source>
        <dbReference type="Pfam" id="PF00892"/>
    </source>
</evidence>
<protein>
    <recommendedName>
        <fullName evidence="2">EamA domain-containing protein</fullName>
    </recommendedName>
</protein>
<name>A0A0B4EUR6_9FUSO</name>
<feature type="transmembrane region" description="Helical" evidence="1">
    <location>
        <begin position="151"/>
        <end position="168"/>
    </location>
</feature>